<organism evidence="2 3">
    <name type="scientific">Hondaea fermentalgiana</name>
    <dbReference type="NCBI Taxonomy" id="2315210"/>
    <lineage>
        <taxon>Eukaryota</taxon>
        <taxon>Sar</taxon>
        <taxon>Stramenopiles</taxon>
        <taxon>Bigyra</taxon>
        <taxon>Labyrinthulomycetes</taxon>
        <taxon>Thraustochytrida</taxon>
        <taxon>Thraustochytriidae</taxon>
        <taxon>Hondaea</taxon>
    </lineage>
</organism>
<evidence type="ECO:0000256" key="1">
    <source>
        <dbReference type="SAM" id="MobiDB-lite"/>
    </source>
</evidence>
<evidence type="ECO:0000313" key="2">
    <source>
        <dbReference type="EMBL" id="GBG31007.1"/>
    </source>
</evidence>
<gene>
    <name evidence="2" type="ORF">FCC1311_072282</name>
</gene>
<keyword evidence="3" id="KW-1185">Reference proteome</keyword>
<evidence type="ECO:0000313" key="3">
    <source>
        <dbReference type="Proteomes" id="UP000241890"/>
    </source>
</evidence>
<feature type="compositionally biased region" description="Low complexity" evidence="1">
    <location>
        <begin position="222"/>
        <end position="236"/>
    </location>
</feature>
<dbReference type="Proteomes" id="UP000241890">
    <property type="component" value="Unassembled WGS sequence"/>
</dbReference>
<dbReference type="EMBL" id="BEYU01000087">
    <property type="protein sequence ID" value="GBG31007.1"/>
    <property type="molecule type" value="Genomic_DNA"/>
</dbReference>
<dbReference type="InParanoid" id="A0A2R5GJF1"/>
<accession>A0A2R5GJF1</accession>
<reference evidence="2 3" key="1">
    <citation type="submission" date="2017-12" db="EMBL/GenBank/DDBJ databases">
        <title>Sequencing, de novo assembly and annotation of complete genome of a new Thraustochytrid species, strain FCC1311.</title>
        <authorList>
            <person name="Sedici K."/>
            <person name="Godart F."/>
            <person name="Aiese Cigliano R."/>
            <person name="Sanseverino W."/>
            <person name="Barakat M."/>
            <person name="Ortet P."/>
            <person name="Marechal E."/>
            <person name="Cagnac O."/>
            <person name="Amato A."/>
        </authorList>
    </citation>
    <scope>NUCLEOTIDE SEQUENCE [LARGE SCALE GENOMIC DNA]</scope>
</reference>
<proteinExistence type="predicted"/>
<protein>
    <submittedName>
        <fullName evidence="2">Uncharacterized protein</fullName>
    </submittedName>
</protein>
<dbReference type="AlphaFoldDB" id="A0A2R5GJF1"/>
<sequence length="330" mass="36497">MPQDHLDALAKAVFAEPDVLKPLESGLPPLDKTAPKKTTFEPDLSATQEILAKAGTTLSLERVQSAWLFLTCGRLPMPRSDADVQRVWEGDEAKDMKTLTAHEPDQLWFGSEDSWQEKDPREVFDAIQLKLALERAANIRLMRFELQDHLAATSEVEKELNRIATTPAQKVEAQNAISAARASAAAAQDLLRNHQSQTVTVKSADVGEESASTVPSSAPGFATSASGSAEGASTEANVPKYSIPINPGFSAWVRDTHSDAINRMTDRATFLQTSPHVLEEEREPKLEELNLEVNAFYERLQAEWLQFSSHTQDEWKRRARENQSQPGPNA</sequence>
<comment type="caution">
    <text evidence="2">The sequence shown here is derived from an EMBL/GenBank/DDBJ whole genome shotgun (WGS) entry which is preliminary data.</text>
</comment>
<feature type="region of interest" description="Disordered" evidence="1">
    <location>
        <begin position="201"/>
        <end position="240"/>
    </location>
</feature>
<name>A0A2R5GJF1_9STRA</name>
<feature type="region of interest" description="Disordered" evidence="1">
    <location>
        <begin position="311"/>
        <end position="330"/>
    </location>
</feature>